<dbReference type="InterPro" id="IPR011008">
    <property type="entry name" value="Dimeric_a/b-barrel"/>
</dbReference>
<reference evidence="1 2" key="1">
    <citation type="submission" date="2016-07" db="EMBL/GenBank/DDBJ databases">
        <title>Draft genome sequence of Prauserella muralis DSM 45305, isolated from a mould-covered wall in an indoor environment.</title>
        <authorList>
            <person name="Ruckert C."/>
            <person name="Albersmeier A."/>
            <person name="Jiang C.-L."/>
            <person name="Jiang Y."/>
            <person name="Kalinowski J."/>
            <person name="Schneider O."/>
            <person name="Winkler A."/>
            <person name="Zotchev S.B."/>
        </authorList>
    </citation>
    <scope>NUCLEOTIDE SEQUENCE [LARGE SCALE GENOMIC DNA]</scope>
    <source>
        <strain evidence="1 2">DSM 45305</strain>
    </source>
</reference>
<protein>
    <submittedName>
        <fullName evidence="1">Uncharacterized protein</fullName>
    </submittedName>
</protein>
<keyword evidence="2" id="KW-1185">Reference proteome</keyword>
<comment type="caution">
    <text evidence="1">The sequence shown here is derived from an EMBL/GenBank/DDBJ whole genome shotgun (WGS) entry which is preliminary data.</text>
</comment>
<dbReference type="SUPFAM" id="SSF54909">
    <property type="entry name" value="Dimeric alpha+beta barrel"/>
    <property type="match status" value="1"/>
</dbReference>
<sequence length="212" mass="22811">MRSTVSAQLPDVTRPDVGSVVIGSVHAGSADRQRELAEATLAEWTRAAWPDGLLSLSCFLSGDDETILLYTQWADGDAHCRWAAEASAPAAGVDLRRGVRYRLDRSIGTGGESPGCVITATFDVDGPERQRHLTDALIACSARIGPLPGAVAAHFHHSVDGSRVLNYAEWTDLAAHDAAADGADLDELYRISTETPGVRPTRGRRYRLHARL</sequence>
<dbReference type="AlphaFoldDB" id="A0A2V4AHA4"/>
<name>A0A2V4AHA4_9PSEU</name>
<dbReference type="OrthoDB" id="1493813at2"/>
<proteinExistence type="predicted"/>
<gene>
    <name evidence="1" type="ORF">BAY60_31350</name>
</gene>
<dbReference type="EMBL" id="MASW01000007">
    <property type="protein sequence ID" value="PXY19275.1"/>
    <property type="molecule type" value="Genomic_DNA"/>
</dbReference>
<organism evidence="1 2">
    <name type="scientific">Prauserella muralis</name>
    <dbReference type="NCBI Taxonomy" id="588067"/>
    <lineage>
        <taxon>Bacteria</taxon>
        <taxon>Bacillati</taxon>
        <taxon>Actinomycetota</taxon>
        <taxon>Actinomycetes</taxon>
        <taxon>Pseudonocardiales</taxon>
        <taxon>Pseudonocardiaceae</taxon>
        <taxon>Prauserella</taxon>
    </lineage>
</organism>
<dbReference type="RefSeq" id="WP_112285205.1">
    <property type="nucleotide sequence ID" value="NZ_MASW01000007.1"/>
</dbReference>
<accession>A0A2V4AHA4</accession>
<evidence type="ECO:0000313" key="1">
    <source>
        <dbReference type="EMBL" id="PXY19275.1"/>
    </source>
</evidence>
<evidence type="ECO:0000313" key="2">
    <source>
        <dbReference type="Proteomes" id="UP000249915"/>
    </source>
</evidence>
<dbReference type="Proteomes" id="UP000249915">
    <property type="component" value="Unassembled WGS sequence"/>
</dbReference>
<dbReference type="Gene3D" id="3.30.70.100">
    <property type="match status" value="2"/>
</dbReference>